<feature type="region of interest" description="Disordered" evidence="1">
    <location>
        <begin position="29"/>
        <end position="67"/>
    </location>
</feature>
<reference evidence="2 4" key="1">
    <citation type="submission" date="2023-03" db="EMBL/GenBank/DDBJ databases">
        <title>Isolation and description of six Streptomyces strains from soil environments, able to metabolize different microbial glucans.</title>
        <authorList>
            <person name="Widen T."/>
            <person name="Larsbrink J."/>
        </authorList>
    </citation>
    <scope>NUCLEOTIDE SEQUENCE [LARGE SCALE GENOMIC DNA]</scope>
    <source>
        <strain evidence="2 4">Mut1</strain>
    </source>
</reference>
<feature type="compositionally biased region" description="Low complexity" evidence="1">
    <location>
        <begin position="53"/>
        <end position="67"/>
    </location>
</feature>
<gene>
    <name evidence="2" type="ORF">P8A18_20170</name>
    <name evidence="3" type="ORF">P8A18_20185</name>
</gene>
<evidence type="ECO:0000256" key="1">
    <source>
        <dbReference type="SAM" id="MobiDB-lite"/>
    </source>
</evidence>
<dbReference type="EMBL" id="CP120997">
    <property type="protein sequence ID" value="WLQ35591.1"/>
    <property type="molecule type" value="Genomic_DNA"/>
</dbReference>
<accession>A0ABY9HMQ0</accession>
<protein>
    <submittedName>
        <fullName evidence="2">Uncharacterized protein</fullName>
    </submittedName>
</protein>
<feature type="compositionally biased region" description="Low complexity" evidence="1">
    <location>
        <begin position="36"/>
        <end position="45"/>
    </location>
</feature>
<dbReference type="EMBL" id="CP120997">
    <property type="protein sequence ID" value="WLQ35594.1"/>
    <property type="molecule type" value="Genomic_DNA"/>
</dbReference>
<evidence type="ECO:0000313" key="2">
    <source>
        <dbReference type="EMBL" id="WLQ35591.1"/>
    </source>
</evidence>
<organism evidence="2 4">
    <name type="scientific">Streptomyces castrisilvae</name>
    <dbReference type="NCBI Taxonomy" id="3033811"/>
    <lineage>
        <taxon>Bacteria</taxon>
        <taxon>Bacillati</taxon>
        <taxon>Actinomycetota</taxon>
        <taxon>Actinomycetes</taxon>
        <taxon>Kitasatosporales</taxon>
        <taxon>Streptomycetaceae</taxon>
        <taxon>Streptomyces</taxon>
    </lineage>
</organism>
<sequence>MLNTDALHTQHGHGSYLISRSAHYAAVIKKNHPGLSASSARTARPTSPPPSATPAATTTGPYTPSLT</sequence>
<dbReference type="Proteomes" id="UP001239522">
    <property type="component" value="Chromosome"/>
</dbReference>
<evidence type="ECO:0000313" key="4">
    <source>
        <dbReference type="Proteomes" id="UP001239522"/>
    </source>
</evidence>
<keyword evidence="4" id="KW-1185">Reference proteome</keyword>
<name>A0ABY9HMQ0_9ACTN</name>
<dbReference type="RefSeq" id="WP_306056382.1">
    <property type="nucleotide sequence ID" value="NZ_CP120997.1"/>
</dbReference>
<proteinExistence type="predicted"/>
<evidence type="ECO:0000313" key="3">
    <source>
        <dbReference type="EMBL" id="WLQ35594.1"/>
    </source>
</evidence>